<feature type="compositionally biased region" description="Acidic residues" evidence="1">
    <location>
        <begin position="272"/>
        <end position="281"/>
    </location>
</feature>
<accession>A0A9P3PSC5</accession>
<evidence type="ECO:0000313" key="3">
    <source>
        <dbReference type="EMBL" id="GLB40683.1"/>
    </source>
</evidence>
<dbReference type="PANTHER" id="PTHR36223:SF1">
    <property type="entry name" value="TRANSCRIPTION ELONGATION FACTOR EAF N-TERMINAL DOMAIN-CONTAINING PROTEIN"/>
    <property type="match status" value="1"/>
</dbReference>
<protein>
    <recommendedName>
        <fullName evidence="2">DUF7918 domain-containing protein</fullName>
    </recommendedName>
</protein>
<dbReference type="OrthoDB" id="3364132at2759"/>
<name>A0A9P3PSC5_LYOSH</name>
<organism evidence="3 4">
    <name type="scientific">Lyophyllum shimeji</name>
    <name type="common">Hon-shimeji</name>
    <name type="synonym">Tricholoma shimeji</name>
    <dbReference type="NCBI Taxonomy" id="47721"/>
    <lineage>
        <taxon>Eukaryota</taxon>
        <taxon>Fungi</taxon>
        <taxon>Dikarya</taxon>
        <taxon>Basidiomycota</taxon>
        <taxon>Agaricomycotina</taxon>
        <taxon>Agaricomycetes</taxon>
        <taxon>Agaricomycetidae</taxon>
        <taxon>Agaricales</taxon>
        <taxon>Tricholomatineae</taxon>
        <taxon>Lyophyllaceae</taxon>
        <taxon>Lyophyllum</taxon>
    </lineage>
</organism>
<sequence>MQVICDSRDRSPTSRDQEFPTNGYFERCLSRPPLEISSERVVIQMELLAFQAHITVDGVELPQYDVKVDESTKTASCWIPSEAGKSFAVKWRHLEPCPLRISGRVHLDGKRIGGWIADEGCTPVFTFDSIITSSTTTRPLLFTTIQLTDDDTYLQPDNSKDLGDIVLKLIHVEVTGRYTAPVSNLAVDDKVHERVKKALVHRTTFGKENVERDAIEVMGTRDVAVLATFKFRYRSIDVLRADGIAPPDPNIQKSRGRKRKVGESDVPGEERGTEDEEEEREQAELKALLARIDVLQSNLAKKRSEAKGAKKVKVEPTTRDPFVPGEVIDLT</sequence>
<dbReference type="Proteomes" id="UP001063166">
    <property type="component" value="Unassembled WGS sequence"/>
</dbReference>
<dbReference type="Pfam" id="PF25534">
    <property type="entry name" value="DUF7918"/>
    <property type="match status" value="1"/>
</dbReference>
<evidence type="ECO:0000259" key="2">
    <source>
        <dbReference type="Pfam" id="PF25534"/>
    </source>
</evidence>
<dbReference type="InterPro" id="IPR057678">
    <property type="entry name" value="DUF7918"/>
</dbReference>
<feature type="compositionally biased region" description="Basic and acidic residues" evidence="1">
    <location>
        <begin position="302"/>
        <end position="318"/>
    </location>
</feature>
<feature type="region of interest" description="Disordered" evidence="1">
    <location>
        <begin position="244"/>
        <end position="282"/>
    </location>
</feature>
<proteinExistence type="predicted"/>
<dbReference type="PANTHER" id="PTHR36223">
    <property type="entry name" value="BETA-LACTAMASE-TYPE TRANSPEPTIDASE FOLD DOMAIN CONTAINING PROTEIN"/>
    <property type="match status" value="1"/>
</dbReference>
<reference evidence="3" key="1">
    <citation type="submission" date="2022-07" db="EMBL/GenBank/DDBJ databases">
        <title>The genome of Lyophyllum shimeji provides insight into the initial evolution of ectomycorrhizal fungal genome.</title>
        <authorList>
            <person name="Kobayashi Y."/>
            <person name="Shibata T."/>
            <person name="Hirakawa H."/>
            <person name="Shigenobu S."/>
            <person name="Nishiyama T."/>
            <person name="Yamada A."/>
            <person name="Hasebe M."/>
            <person name="Kawaguchi M."/>
        </authorList>
    </citation>
    <scope>NUCLEOTIDE SEQUENCE</scope>
    <source>
        <strain evidence="3">AT787</strain>
    </source>
</reference>
<evidence type="ECO:0000313" key="4">
    <source>
        <dbReference type="Proteomes" id="UP001063166"/>
    </source>
</evidence>
<gene>
    <name evidence="3" type="ORF">LshimejAT787_0805540</name>
</gene>
<evidence type="ECO:0000256" key="1">
    <source>
        <dbReference type="SAM" id="MobiDB-lite"/>
    </source>
</evidence>
<feature type="region of interest" description="Disordered" evidence="1">
    <location>
        <begin position="300"/>
        <end position="331"/>
    </location>
</feature>
<dbReference type="EMBL" id="BRPK01000008">
    <property type="protein sequence ID" value="GLB40683.1"/>
    <property type="molecule type" value="Genomic_DNA"/>
</dbReference>
<keyword evidence="4" id="KW-1185">Reference proteome</keyword>
<feature type="domain" description="DUF7918" evidence="2">
    <location>
        <begin position="51"/>
        <end position="246"/>
    </location>
</feature>
<comment type="caution">
    <text evidence="3">The sequence shown here is derived from an EMBL/GenBank/DDBJ whole genome shotgun (WGS) entry which is preliminary data.</text>
</comment>
<dbReference type="AlphaFoldDB" id="A0A9P3PSC5"/>